<dbReference type="Proteomes" id="UP001595715">
    <property type="component" value="Unassembled WGS sequence"/>
</dbReference>
<dbReference type="RefSeq" id="WP_377718572.1">
    <property type="nucleotide sequence ID" value="NZ_JBHSAM010000020.1"/>
</dbReference>
<protein>
    <submittedName>
        <fullName evidence="2">Uncharacterized protein</fullName>
    </submittedName>
</protein>
<feature type="transmembrane region" description="Helical" evidence="1">
    <location>
        <begin position="27"/>
        <end position="49"/>
    </location>
</feature>
<keyword evidence="1" id="KW-0812">Transmembrane</keyword>
<sequence length="75" mass="8513">MTWLAIMVLVDLRDGRREGPRPTRVKAVYIALLGITFYHAALTFRWIHLPGFYDLANTLFGRIGLAIIQALGWKG</sequence>
<evidence type="ECO:0000256" key="1">
    <source>
        <dbReference type="SAM" id="Phobius"/>
    </source>
</evidence>
<gene>
    <name evidence="2" type="ORF">ACFOZ8_09545</name>
</gene>
<organism evidence="2 3">
    <name type="scientific">Paenibacillus xanthanilyticus</name>
    <dbReference type="NCBI Taxonomy" id="1783531"/>
    <lineage>
        <taxon>Bacteria</taxon>
        <taxon>Bacillati</taxon>
        <taxon>Bacillota</taxon>
        <taxon>Bacilli</taxon>
        <taxon>Bacillales</taxon>
        <taxon>Paenibacillaceae</taxon>
        <taxon>Paenibacillus</taxon>
    </lineage>
</organism>
<keyword evidence="1" id="KW-1133">Transmembrane helix</keyword>
<name>A0ABV8K0F4_9BACL</name>
<dbReference type="EMBL" id="JBHSAM010000020">
    <property type="protein sequence ID" value="MFC4099903.1"/>
    <property type="molecule type" value="Genomic_DNA"/>
</dbReference>
<evidence type="ECO:0000313" key="2">
    <source>
        <dbReference type="EMBL" id="MFC4099903.1"/>
    </source>
</evidence>
<accession>A0ABV8K0F4</accession>
<evidence type="ECO:0000313" key="3">
    <source>
        <dbReference type="Proteomes" id="UP001595715"/>
    </source>
</evidence>
<reference evidence="3" key="1">
    <citation type="journal article" date="2019" name="Int. J. Syst. Evol. Microbiol.">
        <title>The Global Catalogue of Microorganisms (GCM) 10K type strain sequencing project: providing services to taxonomists for standard genome sequencing and annotation.</title>
        <authorList>
            <consortium name="The Broad Institute Genomics Platform"/>
            <consortium name="The Broad Institute Genome Sequencing Center for Infectious Disease"/>
            <person name="Wu L."/>
            <person name="Ma J."/>
        </authorList>
    </citation>
    <scope>NUCLEOTIDE SEQUENCE [LARGE SCALE GENOMIC DNA]</scope>
    <source>
        <strain evidence="3">IBRC-M 10987</strain>
    </source>
</reference>
<keyword evidence="3" id="KW-1185">Reference proteome</keyword>
<proteinExistence type="predicted"/>
<comment type="caution">
    <text evidence="2">The sequence shown here is derived from an EMBL/GenBank/DDBJ whole genome shotgun (WGS) entry which is preliminary data.</text>
</comment>
<keyword evidence="1" id="KW-0472">Membrane</keyword>